<comment type="caution">
    <text evidence="2">The sequence shown here is derived from an EMBL/GenBank/DDBJ whole genome shotgun (WGS) entry which is preliminary data.</text>
</comment>
<proteinExistence type="predicted"/>
<evidence type="ECO:0000313" key="3">
    <source>
        <dbReference type="Proteomes" id="UP001632038"/>
    </source>
</evidence>
<dbReference type="AlphaFoldDB" id="A0ABD3E126"/>
<dbReference type="SMART" id="SM00185">
    <property type="entry name" value="ARM"/>
    <property type="match status" value="5"/>
</dbReference>
<dbReference type="InterPro" id="IPR052608">
    <property type="entry name" value="U-box_domain_protein"/>
</dbReference>
<reference evidence="3" key="1">
    <citation type="journal article" date="2024" name="IScience">
        <title>Strigolactones Initiate the Formation of Haustorium-like Structures in Castilleja.</title>
        <authorList>
            <person name="Buerger M."/>
            <person name="Peterson D."/>
            <person name="Chory J."/>
        </authorList>
    </citation>
    <scope>NUCLEOTIDE SEQUENCE [LARGE SCALE GENOMIC DNA]</scope>
</reference>
<dbReference type="PANTHER" id="PTHR45958">
    <property type="entry name" value="RING-TYPE E3 UBIQUITIN TRANSFERASE"/>
    <property type="match status" value="1"/>
</dbReference>
<name>A0ABD3E126_9LAMI</name>
<dbReference type="Proteomes" id="UP001632038">
    <property type="component" value="Unassembled WGS sequence"/>
</dbReference>
<dbReference type="SUPFAM" id="SSF48371">
    <property type="entry name" value="ARM repeat"/>
    <property type="match status" value="2"/>
</dbReference>
<dbReference type="InterPro" id="IPR000225">
    <property type="entry name" value="Armadillo"/>
</dbReference>
<keyword evidence="1" id="KW-0677">Repeat</keyword>
<dbReference type="EMBL" id="JAVIJP010000008">
    <property type="protein sequence ID" value="KAL3648223.1"/>
    <property type="molecule type" value="Genomic_DNA"/>
</dbReference>
<dbReference type="InterPro" id="IPR011989">
    <property type="entry name" value="ARM-like"/>
</dbReference>
<organism evidence="2 3">
    <name type="scientific">Castilleja foliolosa</name>
    <dbReference type="NCBI Taxonomy" id="1961234"/>
    <lineage>
        <taxon>Eukaryota</taxon>
        <taxon>Viridiplantae</taxon>
        <taxon>Streptophyta</taxon>
        <taxon>Embryophyta</taxon>
        <taxon>Tracheophyta</taxon>
        <taxon>Spermatophyta</taxon>
        <taxon>Magnoliopsida</taxon>
        <taxon>eudicotyledons</taxon>
        <taxon>Gunneridae</taxon>
        <taxon>Pentapetalae</taxon>
        <taxon>asterids</taxon>
        <taxon>lamiids</taxon>
        <taxon>Lamiales</taxon>
        <taxon>Orobanchaceae</taxon>
        <taxon>Pedicularideae</taxon>
        <taxon>Castillejinae</taxon>
        <taxon>Castilleja</taxon>
    </lineage>
</organism>
<dbReference type="InterPro" id="IPR016024">
    <property type="entry name" value="ARM-type_fold"/>
</dbReference>
<sequence>MGQEFESLSMSTRSSSSTHTEYSIFIEKLNPIISKMKGCTDITDSPVIQKAIDSLEADYNNAKAAVDSQTIQSSPAKHIENLVQELRRSLGLMLFSSHEIPISNTEKIEALCKEMINVRFDFSSDHEFEFAIEETGGEIVEEEKRILNVEEVILQIKCGTEERFKDSLLLLYGFIMDGMVVDEDVVKILTSRLCSCKGQERVIVIKILRYLALHNDQHMEKMKDLEFLSALVKSLTRDMEERREAVGLLLILCNDGGVKRRVGRIRGCIVILVSIANEDDQEASNDARMLLNSMSGNTQHALHMAEACYFKPLIMYLKEGSEMSKVLMATALSRMELTDQNKASLGEDGAIEPLVNMFNVGNLEAKLAALNALQSLSNLKQNIKRLVDTGIVVSLLQLLFSVTSILMMLREPASSILAKVARSESILVKQDVAHQMLSLLSLSCPVVQNHLLEALNSIVLHSSASKIRERMNENGAIRLLLPFFTEGDSQIRTGALKLVYALSKDIQGELIKHVDYEDIYVIANIFSTSTSECEKAAALALLGNLPMSDKKLTDILKKVNIVPLMVSHITNLSPTHNLTDSIAGLLLRFTVANDKSLQHYSAENGVIPILVKLLLSSSQITKSKAALCLAQLSQNSLHLSKSRKSKWFCVPTNMDALCEVHNGCCSIKSTFCLVKAGAICPFVQILEGTERGADEAVLSCLSTFLQDEIWESGCNFLVKMSGVHAIIKVLACGSLKAQEKALWILERVFRVEECRQEYGECAQVVLIDLAQNGDAMLAPAVAKVLAQLELLQEQSCYI</sequence>
<keyword evidence="3" id="KW-1185">Reference proteome</keyword>
<accession>A0ABD3E126</accession>
<gene>
    <name evidence="2" type="ORF">CASFOL_007647</name>
</gene>
<evidence type="ECO:0000256" key="1">
    <source>
        <dbReference type="ARBA" id="ARBA00022737"/>
    </source>
</evidence>
<dbReference type="PANTHER" id="PTHR45958:SF12">
    <property type="entry name" value="OS01G0948500 PROTEIN"/>
    <property type="match status" value="1"/>
</dbReference>
<evidence type="ECO:0000313" key="2">
    <source>
        <dbReference type="EMBL" id="KAL3648223.1"/>
    </source>
</evidence>
<protein>
    <submittedName>
        <fullName evidence="2">Uncharacterized protein</fullName>
    </submittedName>
</protein>
<dbReference type="Gene3D" id="1.25.10.10">
    <property type="entry name" value="Leucine-rich Repeat Variant"/>
    <property type="match status" value="4"/>
</dbReference>